<reference evidence="3" key="1">
    <citation type="submission" date="2020-12" db="EMBL/GenBank/DDBJ databases">
        <title>M. sibirica DSM 26468T genome.</title>
        <authorList>
            <person name="Thieme N."/>
            <person name="Rettenmaier R."/>
            <person name="Zverlov V."/>
            <person name="Liebl W."/>
        </authorList>
    </citation>
    <scope>NUCLEOTIDE SEQUENCE</scope>
    <source>
        <strain evidence="3">DSM 26468</strain>
    </source>
</reference>
<dbReference type="SUPFAM" id="SSF56801">
    <property type="entry name" value="Acetyl-CoA synthetase-like"/>
    <property type="match status" value="1"/>
</dbReference>
<protein>
    <submittedName>
        <fullName evidence="3">Amino acid adenylation domain-containing protein</fullName>
    </submittedName>
</protein>
<dbReference type="RefSeq" id="WP_197660034.1">
    <property type="nucleotide sequence ID" value="NZ_JAEAGR010000002.1"/>
</dbReference>
<dbReference type="Gene3D" id="3.40.50.12780">
    <property type="entry name" value="N-terminal domain of ligase-like"/>
    <property type="match status" value="1"/>
</dbReference>
<dbReference type="Pfam" id="PF00501">
    <property type="entry name" value="AMP-binding"/>
    <property type="match status" value="1"/>
</dbReference>
<evidence type="ECO:0000313" key="4">
    <source>
        <dbReference type="Proteomes" id="UP000623269"/>
    </source>
</evidence>
<evidence type="ECO:0000313" key="3">
    <source>
        <dbReference type="EMBL" id="MBH1939809.1"/>
    </source>
</evidence>
<evidence type="ECO:0000259" key="1">
    <source>
        <dbReference type="Pfam" id="PF00501"/>
    </source>
</evidence>
<dbReference type="GO" id="GO:0043041">
    <property type="term" value="P:amino acid activation for nonribosomal peptide biosynthetic process"/>
    <property type="evidence" value="ECO:0007669"/>
    <property type="project" value="TreeGrafter"/>
</dbReference>
<dbReference type="CDD" id="cd05930">
    <property type="entry name" value="A_NRPS"/>
    <property type="match status" value="1"/>
</dbReference>
<dbReference type="InterPro" id="IPR045851">
    <property type="entry name" value="AMP-bd_C_sf"/>
</dbReference>
<gene>
    <name evidence="3" type="ORF">I5677_02735</name>
</gene>
<dbReference type="PROSITE" id="PS00455">
    <property type="entry name" value="AMP_BINDING"/>
    <property type="match status" value="1"/>
</dbReference>
<dbReference type="InterPro" id="IPR042099">
    <property type="entry name" value="ANL_N_sf"/>
</dbReference>
<dbReference type="PANTHER" id="PTHR45527">
    <property type="entry name" value="NONRIBOSOMAL PEPTIDE SYNTHETASE"/>
    <property type="match status" value="1"/>
</dbReference>
<name>A0A8J7H0R9_9FIRM</name>
<dbReference type="Gene3D" id="3.30.300.30">
    <property type="match status" value="1"/>
</dbReference>
<dbReference type="EMBL" id="JAEAGR010000002">
    <property type="protein sequence ID" value="MBH1939809.1"/>
    <property type="molecule type" value="Genomic_DNA"/>
</dbReference>
<dbReference type="InterPro" id="IPR025110">
    <property type="entry name" value="AMP-bd_C"/>
</dbReference>
<dbReference type="AlphaFoldDB" id="A0A8J7H0R9"/>
<organism evidence="3 4">
    <name type="scientific">Mobilitalea sibirica</name>
    <dbReference type="NCBI Taxonomy" id="1462919"/>
    <lineage>
        <taxon>Bacteria</taxon>
        <taxon>Bacillati</taxon>
        <taxon>Bacillota</taxon>
        <taxon>Clostridia</taxon>
        <taxon>Lachnospirales</taxon>
        <taxon>Lachnospiraceae</taxon>
        <taxon>Mobilitalea</taxon>
    </lineage>
</organism>
<evidence type="ECO:0000259" key="2">
    <source>
        <dbReference type="Pfam" id="PF13193"/>
    </source>
</evidence>
<dbReference type="InterPro" id="IPR000873">
    <property type="entry name" value="AMP-dep_synth/lig_dom"/>
</dbReference>
<dbReference type="Proteomes" id="UP000623269">
    <property type="component" value="Unassembled WGS sequence"/>
</dbReference>
<feature type="domain" description="AMP-dependent synthetase/ligase" evidence="1">
    <location>
        <begin position="9"/>
        <end position="363"/>
    </location>
</feature>
<feature type="domain" description="AMP-binding enzyme C-terminal" evidence="2">
    <location>
        <begin position="422"/>
        <end position="490"/>
    </location>
</feature>
<dbReference type="InterPro" id="IPR020845">
    <property type="entry name" value="AMP-binding_CS"/>
</dbReference>
<sequence>MQKNVLEYLEQTVHRVPDKIAYANEEIGLTFKEVYEQSRAIGTCLNDKELYKEPIVVFMGKHPATIVTFYGVIYSGNYYVPIDEEMPRHRIELIFQSLNPKAVICNSDTLDVIKTFDYKGLVFSYEDMIKTSVRDDIIRDIRNKQIDTDPIYIVFTSGSTGVPKGVIACHRSVIDYIESLSEVLKFNEETVFGNQTPLYVDACLKELYPTLKFGATTYLIPKNLFMFPLQLVEFLNKYQINTVCWVVSALTMISAFGALDKETPKYLHTIAFGSEVFPIKQFKLWKKHLPNARFVNLYGPTEATGMSCYYEVNRDFEPNEAIPIGRPFNNTEIILLDENRQIPKQGEAGEICIRGTSLTLGYYKNFEKTNEVFIQNPLNNKYPELIYCTGDLGKYNDRGELIFISRKDNQIKHMGHRIELGEIEAAVHTISEVKSACCIFDEIKKKIVLYYVGDITTANIALKLKEKLPRYMVPNVIEALDTMPLTSNGKVNRVLLKEKYNNK</sequence>
<accession>A0A8J7H0R9</accession>
<dbReference type="GO" id="GO:0031177">
    <property type="term" value="F:phosphopantetheine binding"/>
    <property type="evidence" value="ECO:0007669"/>
    <property type="project" value="TreeGrafter"/>
</dbReference>
<dbReference type="PANTHER" id="PTHR45527:SF1">
    <property type="entry name" value="FATTY ACID SYNTHASE"/>
    <property type="match status" value="1"/>
</dbReference>
<comment type="caution">
    <text evidence="3">The sequence shown here is derived from an EMBL/GenBank/DDBJ whole genome shotgun (WGS) entry which is preliminary data.</text>
</comment>
<dbReference type="GO" id="GO:0005737">
    <property type="term" value="C:cytoplasm"/>
    <property type="evidence" value="ECO:0007669"/>
    <property type="project" value="TreeGrafter"/>
</dbReference>
<dbReference type="GO" id="GO:0044550">
    <property type="term" value="P:secondary metabolite biosynthetic process"/>
    <property type="evidence" value="ECO:0007669"/>
    <property type="project" value="TreeGrafter"/>
</dbReference>
<dbReference type="Pfam" id="PF13193">
    <property type="entry name" value="AMP-binding_C"/>
    <property type="match status" value="1"/>
</dbReference>
<proteinExistence type="predicted"/>
<keyword evidence="4" id="KW-1185">Reference proteome</keyword>